<dbReference type="GO" id="GO:0005524">
    <property type="term" value="F:ATP binding"/>
    <property type="evidence" value="ECO:0007669"/>
    <property type="project" value="UniProtKB-UniRule"/>
</dbReference>
<dbReference type="InterPro" id="IPR016301">
    <property type="entry name" value="Ade2_fungi/plant"/>
</dbReference>
<dbReference type="Proteomes" id="UP000485058">
    <property type="component" value="Unassembled WGS sequence"/>
</dbReference>
<gene>
    <name evidence="13" type="ORF">HaLaN_00013</name>
</gene>
<dbReference type="Pfam" id="PF02222">
    <property type="entry name" value="ATP-grasp"/>
    <property type="match status" value="1"/>
</dbReference>
<name>A0A699YEX9_HAELA</name>
<evidence type="ECO:0000256" key="7">
    <source>
        <dbReference type="ARBA" id="ARBA00022793"/>
    </source>
</evidence>
<dbReference type="EC" id="4.1.1.21" evidence="4"/>
<keyword evidence="14" id="KW-1185">Reference proteome</keyword>
<dbReference type="PROSITE" id="PS50975">
    <property type="entry name" value="ATP_GRASP"/>
    <property type="match status" value="1"/>
</dbReference>
<comment type="caution">
    <text evidence="13">The sequence shown here is derived from an EMBL/GenBank/DDBJ whole genome shotgun (WGS) entry which is preliminary data.</text>
</comment>
<dbReference type="FunFam" id="3.40.50.1970:FF:000013">
    <property type="entry name" value="Phosphoribosylaminoimidazole carboxylase"/>
    <property type="match status" value="1"/>
</dbReference>
<evidence type="ECO:0000256" key="10">
    <source>
        <dbReference type="ARBA" id="ARBA00031607"/>
    </source>
</evidence>
<dbReference type="InterPro" id="IPR011054">
    <property type="entry name" value="Rudment_hybrid_motif"/>
</dbReference>
<feature type="domain" description="ATP-grasp" evidence="12">
    <location>
        <begin position="20"/>
        <end position="208"/>
    </location>
</feature>
<dbReference type="PANTHER" id="PTHR11609:SF5">
    <property type="entry name" value="PHOSPHORIBOSYLAMINOIMIDAZOLE CARBOXYLASE"/>
    <property type="match status" value="1"/>
</dbReference>
<dbReference type="AlphaFoldDB" id="A0A699YEX9"/>
<comment type="catalytic activity">
    <reaction evidence="1">
        <text>5-amino-1-(5-phospho-D-ribosyl)imidazole-4-carboxylate + H(+) = 5-amino-1-(5-phospho-beta-D-ribosyl)imidazole + CO2</text>
        <dbReference type="Rhea" id="RHEA:10792"/>
        <dbReference type="ChEBI" id="CHEBI:15378"/>
        <dbReference type="ChEBI" id="CHEBI:16526"/>
        <dbReference type="ChEBI" id="CHEBI:77657"/>
        <dbReference type="ChEBI" id="CHEBI:137981"/>
        <dbReference type="EC" id="4.1.1.21"/>
    </reaction>
</comment>
<dbReference type="GO" id="GO:0006189">
    <property type="term" value="P:'de novo' IMP biosynthetic process"/>
    <property type="evidence" value="ECO:0007669"/>
    <property type="project" value="UniProtKB-UniPathway"/>
</dbReference>
<evidence type="ECO:0000256" key="9">
    <source>
        <dbReference type="ARBA" id="ARBA00023239"/>
    </source>
</evidence>
<keyword evidence="6" id="KW-0658">Purine biosynthesis</keyword>
<sequence>MQMQPHPNTIRVIQDKFAQKQHFAAAGVPLPEFRDIKCRGCMEATARAFGFPFMLKSKRLAYDGKGNAVVRDEAAMDAAVEALGGYAQGLYAEKWAPFVKELAVMVVRSRDGQVVSYPVVETIHKDSICHVTESPAEAPPQALAAAQACAERAIACLQGAGIFGVEMFLLADGSILLNEVAPRPHNSGHYTQDGCQTSQFENHIRAVLGWPLGNTQQLAPCSIMLNLLGEEDGEEGVRRAHDVMARAYLTPGTNVHWYGKDGMKKGRKVGHININGGSRAEARARLAALDPAAAASLTRSSHALAAAQGEAGSQQPSPQVGIIMGSDSDLATMKAAAQVLAEFDIPCEITVVSAHRTPQRMMDYARSAHTRGLKAIIAGAGGAAHLPGMVAAMTPLPVIGVPVKPAGAYLDGLDALLSIVQMPKGVPVATVAIGNAANAGLLAVRILGAYDPALLEKMIAYQDGMRTMVLDKASKLEEQGWEAYKVATH</sequence>
<dbReference type="Gene3D" id="3.30.470.20">
    <property type="entry name" value="ATP-grasp fold, B domain"/>
    <property type="match status" value="1"/>
</dbReference>
<dbReference type="Gene3D" id="3.30.1490.20">
    <property type="entry name" value="ATP-grasp fold, A domain"/>
    <property type="match status" value="1"/>
</dbReference>
<keyword evidence="5 11" id="KW-0547">Nucleotide-binding</keyword>
<evidence type="ECO:0000256" key="6">
    <source>
        <dbReference type="ARBA" id="ARBA00022755"/>
    </source>
</evidence>
<dbReference type="HAMAP" id="MF_01929">
    <property type="entry name" value="PurE_classI"/>
    <property type="match status" value="1"/>
</dbReference>
<organism evidence="13 14">
    <name type="scientific">Haematococcus lacustris</name>
    <name type="common">Green alga</name>
    <name type="synonym">Haematococcus pluvialis</name>
    <dbReference type="NCBI Taxonomy" id="44745"/>
    <lineage>
        <taxon>Eukaryota</taxon>
        <taxon>Viridiplantae</taxon>
        <taxon>Chlorophyta</taxon>
        <taxon>core chlorophytes</taxon>
        <taxon>Chlorophyceae</taxon>
        <taxon>CS clade</taxon>
        <taxon>Chlamydomonadales</taxon>
        <taxon>Haematococcaceae</taxon>
        <taxon>Haematococcus</taxon>
    </lineage>
</organism>
<dbReference type="SUPFAM" id="SSF51246">
    <property type="entry name" value="Rudiment single hybrid motif"/>
    <property type="match status" value="1"/>
</dbReference>
<evidence type="ECO:0000256" key="3">
    <source>
        <dbReference type="ARBA" id="ARBA00006114"/>
    </source>
</evidence>
<evidence type="ECO:0000256" key="5">
    <source>
        <dbReference type="ARBA" id="ARBA00022741"/>
    </source>
</evidence>
<dbReference type="InterPro" id="IPR013815">
    <property type="entry name" value="ATP_grasp_subdomain_1"/>
</dbReference>
<accession>A0A699YEX9</accession>
<evidence type="ECO:0000259" key="12">
    <source>
        <dbReference type="PROSITE" id="PS50975"/>
    </source>
</evidence>
<comment type="similarity">
    <text evidence="3">In the C-terminal section; belongs to the AIR carboxylase family. Class I subfamily.</text>
</comment>
<dbReference type="InterPro" id="IPR033747">
    <property type="entry name" value="PurE_ClassI"/>
</dbReference>
<evidence type="ECO:0000256" key="2">
    <source>
        <dbReference type="ARBA" id="ARBA00004747"/>
    </source>
</evidence>
<evidence type="ECO:0000256" key="8">
    <source>
        <dbReference type="ARBA" id="ARBA00022840"/>
    </source>
</evidence>
<reference evidence="13 14" key="1">
    <citation type="submission" date="2020-02" db="EMBL/GenBank/DDBJ databases">
        <title>Draft genome sequence of Haematococcus lacustris strain NIES-144.</title>
        <authorList>
            <person name="Morimoto D."/>
            <person name="Nakagawa S."/>
            <person name="Yoshida T."/>
            <person name="Sawayama S."/>
        </authorList>
    </citation>
    <scope>NUCLEOTIDE SEQUENCE [LARGE SCALE GENOMIC DNA]</scope>
    <source>
        <strain evidence="13 14">NIES-144</strain>
    </source>
</reference>
<dbReference type="Pfam" id="PF17769">
    <property type="entry name" value="PurK_C"/>
    <property type="match status" value="1"/>
</dbReference>
<dbReference type="FunFam" id="3.30.470.20:FF:000037">
    <property type="entry name" value="Phosphoribosylaminoimidazole carboxylase, chloroplastic"/>
    <property type="match status" value="1"/>
</dbReference>
<dbReference type="SUPFAM" id="SSF56059">
    <property type="entry name" value="Glutathione synthetase ATP-binding domain-like"/>
    <property type="match status" value="1"/>
</dbReference>
<dbReference type="Pfam" id="PF00731">
    <property type="entry name" value="AIRC"/>
    <property type="match status" value="1"/>
</dbReference>
<comment type="pathway">
    <text evidence="2">Purine metabolism; IMP biosynthesis via de novo pathway; 5-amino-1-(5-phospho-D-ribosyl)imidazole-4-carboxylate from 5-amino-1-(5-phospho-D-ribosyl)imidazole (carboxylase route): step 1/1.</text>
</comment>
<dbReference type="SMART" id="SM01001">
    <property type="entry name" value="AIRC"/>
    <property type="match status" value="1"/>
</dbReference>
<dbReference type="InterPro" id="IPR000031">
    <property type="entry name" value="PurE_dom"/>
</dbReference>
<keyword evidence="7" id="KW-0210">Decarboxylase</keyword>
<dbReference type="SUPFAM" id="SSF52255">
    <property type="entry name" value="N5-CAIR mutase (phosphoribosylaminoimidazole carboxylase, PurE)"/>
    <property type="match status" value="1"/>
</dbReference>
<protein>
    <recommendedName>
        <fullName evidence="4">phosphoribosylaminoimidazole carboxylase</fullName>
        <ecNumber evidence="4">4.1.1.21</ecNumber>
    </recommendedName>
    <alternativeName>
        <fullName evidence="10">AIR carboxylase</fullName>
    </alternativeName>
</protein>
<keyword evidence="9" id="KW-0456">Lyase</keyword>
<dbReference type="InterPro" id="IPR011761">
    <property type="entry name" value="ATP-grasp"/>
</dbReference>
<dbReference type="GO" id="GO:0046872">
    <property type="term" value="F:metal ion binding"/>
    <property type="evidence" value="ECO:0007669"/>
    <property type="project" value="InterPro"/>
</dbReference>
<dbReference type="NCBIfam" id="TIGR01162">
    <property type="entry name" value="purE"/>
    <property type="match status" value="1"/>
</dbReference>
<evidence type="ECO:0000313" key="13">
    <source>
        <dbReference type="EMBL" id="GFH05534.1"/>
    </source>
</evidence>
<evidence type="ECO:0000256" key="11">
    <source>
        <dbReference type="PROSITE-ProRule" id="PRU00409"/>
    </source>
</evidence>
<dbReference type="Gene3D" id="3.40.50.1970">
    <property type="match status" value="1"/>
</dbReference>
<proteinExistence type="inferred from homology"/>
<dbReference type="PIRSF" id="PIRSF001340">
    <property type="entry name" value="AIR_carboxylase"/>
    <property type="match status" value="1"/>
</dbReference>
<evidence type="ECO:0000313" key="14">
    <source>
        <dbReference type="Proteomes" id="UP000485058"/>
    </source>
</evidence>
<dbReference type="PANTHER" id="PTHR11609">
    <property type="entry name" value="PURINE BIOSYNTHESIS PROTEIN 6/7, PUR6/7"/>
    <property type="match status" value="1"/>
</dbReference>
<keyword evidence="8 11" id="KW-0067">ATP-binding</keyword>
<dbReference type="UniPathway" id="UPA00074">
    <property type="reaction ID" value="UER00130"/>
</dbReference>
<evidence type="ECO:0000256" key="4">
    <source>
        <dbReference type="ARBA" id="ARBA00012329"/>
    </source>
</evidence>
<evidence type="ECO:0000256" key="1">
    <source>
        <dbReference type="ARBA" id="ARBA00001244"/>
    </source>
</evidence>
<dbReference type="InterPro" id="IPR040686">
    <property type="entry name" value="PurK_C"/>
</dbReference>
<dbReference type="EMBL" id="BLLF01000001">
    <property type="protein sequence ID" value="GFH05534.1"/>
    <property type="molecule type" value="Genomic_DNA"/>
</dbReference>
<dbReference type="GO" id="GO:0004638">
    <property type="term" value="F:phosphoribosylaminoimidazole carboxylase activity"/>
    <property type="evidence" value="ECO:0007669"/>
    <property type="project" value="UniProtKB-EC"/>
</dbReference>
<dbReference type="InterPro" id="IPR003135">
    <property type="entry name" value="ATP-grasp_carboxylate-amine"/>
</dbReference>